<sequence>MIGFEEKGENGFGYDSLFFSPEQGCTFAELETVEKKKISHRAKALSVLKNKL</sequence>
<dbReference type="InterPro" id="IPR002637">
    <property type="entry name" value="RdgB/HAM1"/>
</dbReference>
<keyword evidence="3" id="KW-0546">Nucleotide metabolism</keyword>
<name>A0A2X1PNT6_HAEIF</name>
<evidence type="ECO:0000256" key="1">
    <source>
        <dbReference type="ARBA" id="ARBA00008023"/>
    </source>
</evidence>
<evidence type="ECO:0000313" key="5">
    <source>
        <dbReference type="Proteomes" id="UP000249936"/>
    </source>
</evidence>
<evidence type="ECO:0000313" key="4">
    <source>
        <dbReference type="EMBL" id="SPX42738.1"/>
    </source>
</evidence>
<evidence type="ECO:0000256" key="2">
    <source>
        <dbReference type="ARBA" id="ARBA00022801"/>
    </source>
</evidence>
<proteinExistence type="inferred from homology"/>
<comment type="similarity">
    <text evidence="1">Belongs to the HAM1 NTPase family.</text>
</comment>
<dbReference type="EC" id="3.6.1.9" evidence="4"/>
<dbReference type="Proteomes" id="UP000249936">
    <property type="component" value="Unassembled WGS sequence"/>
</dbReference>
<evidence type="ECO:0000256" key="3">
    <source>
        <dbReference type="ARBA" id="ARBA00023080"/>
    </source>
</evidence>
<keyword evidence="2 4" id="KW-0378">Hydrolase</keyword>
<gene>
    <name evidence="4" type="ORF">NCTC11872_02383</name>
</gene>
<dbReference type="Gene3D" id="3.90.950.10">
    <property type="match status" value="1"/>
</dbReference>
<dbReference type="AlphaFoldDB" id="A0A2X1PNT6"/>
<dbReference type="Pfam" id="PF01725">
    <property type="entry name" value="Ham1p_like"/>
    <property type="match status" value="1"/>
</dbReference>
<reference evidence="4 5" key="1">
    <citation type="submission" date="2018-06" db="EMBL/GenBank/DDBJ databases">
        <authorList>
            <consortium name="Pathogen Informatics"/>
            <person name="Doyle S."/>
        </authorList>
    </citation>
    <scope>NUCLEOTIDE SEQUENCE [LARGE SCALE GENOMIC DNA]</scope>
    <source>
        <strain evidence="4 5">NCTC11872</strain>
    </source>
</reference>
<dbReference type="PANTHER" id="PTHR11067">
    <property type="entry name" value="INOSINE TRIPHOSPHATE PYROPHOSPHATASE/HAM1 PROTEIN"/>
    <property type="match status" value="1"/>
</dbReference>
<protein>
    <submittedName>
        <fullName evidence="4">DITP/XTP pyrophosphatase</fullName>
        <ecNumber evidence="4">3.6.1.9</ecNumber>
    </submittedName>
</protein>
<dbReference type="EMBL" id="UASK01000009">
    <property type="protein sequence ID" value="SPX42738.1"/>
    <property type="molecule type" value="Genomic_DNA"/>
</dbReference>
<organism evidence="4 5">
    <name type="scientific">Haemophilus influenzae</name>
    <dbReference type="NCBI Taxonomy" id="727"/>
    <lineage>
        <taxon>Bacteria</taxon>
        <taxon>Pseudomonadati</taxon>
        <taxon>Pseudomonadota</taxon>
        <taxon>Gammaproteobacteria</taxon>
        <taxon>Pasteurellales</taxon>
        <taxon>Pasteurellaceae</taxon>
        <taxon>Haemophilus</taxon>
    </lineage>
</organism>
<dbReference type="GO" id="GO:0047429">
    <property type="term" value="F:nucleoside triphosphate diphosphatase activity"/>
    <property type="evidence" value="ECO:0007669"/>
    <property type="project" value="UniProtKB-EC"/>
</dbReference>
<dbReference type="GO" id="GO:0009117">
    <property type="term" value="P:nucleotide metabolic process"/>
    <property type="evidence" value="ECO:0007669"/>
    <property type="project" value="UniProtKB-KW"/>
</dbReference>
<dbReference type="SUPFAM" id="SSF52972">
    <property type="entry name" value="ITPase-like"/>
    <property type="match status" value="1"/>
</dbReference>
<dbReference type="GO" id="GO:0005829">
    <property type="term" value="C:cytosol"/>
    <property type="evidence" value="ECO:0007669"/>
    <property type="project" value="TreeGrafter"/>
</dbReference>
<dbReference type="PANTHER" id="PTHR11067:SF9">
    <property type="entry name" value="INOSINE TRIPHOSPHATE PYROPHOSPHATASE"/>
    <property type="match status" value="1"/>
</dbReference>
<dbReference type="GO" id="GO:0009143">
    <property type="term" value="P:nucleoside triphosphate catabolic process"/>
    <property type="evidence" value="ECO:0007669"/>
    <property type="project" value="InterPro"/>
</dbReference>
<dbReference type="InterPro" id="IPR029001">
    <property type="entry name" value="ITPase-like_fam"/>
</dbReference>
<accession>A0A2X1PNT6</accession>